<proteinExistence type="predicted"/>
<gene>
    <name evidence="2" type="ORF">CAEBREN_21078</name>
</gene>
<organism evidence="3">
    <name type="scientific">Caenorhabditis brenneri</name>
    <name type="common">Nematode worm</name>
    <dbReference type="NCBI Taxonomy" id="135651"/>
    <lineage>
        <taxon>Eukaryota</taxon>
        <taxon>Metazoa</taxon>
        <taxon>Ecdysozoa</taxon>
        <taxon>Nematoda</taxon>
        <taxon>Chromadorea</taxon>
        <taxon>Rhabditida</taxon>
        <taxon>Rhabditina</taxon>
        <taxon>Rhabditomorpha</taxon>
        <taxon>Rhabditoidea</taxon>
        <taxon>Rhabditidae</taxon>
        <taxon>Peloderinae</taxon>
        <taxon>Caenorhabditis</taxon>
    </lineage>
</organism>
<name>G0P027_CAEBE</name>
<feature type="region of interest" description="Disordered" evidence="1">
    <location>
        <begin position="94"/>
        <end position="123"/>
    </location>
</feature>
<dbReference type="InParanoid" id="G0P027"/>
<accession>G0P027</accession>
<dbReference type="Proteomes" id="UP000008068">
    <property type="component" value="Unassembled WGS sequence"/>
</dbReference>
<sequence length="123" mass="13682">MLSLVKFTEKTVGRIGRLTNDGILFCYIDVSNWAVLTPVSASYWHLVGNIYECEEDRGSCTLTKKKVCPLKITADGTFVEDIWDGTESSTTCSTVLDRRENKSPPTNNSSSRYLPIGHLKSAM</sequence>
<evidence type="ECO:0000313" key="2">
    <source>
        <dbReference type="EMBL" id="EGT41409.1"/>
    </source>
</evidence>
<dbReference type="AlphaFoldDB" id="G0P027"/>
<dbReference type="HOGENOM" id="CLU_2017211_0_0_1"/>
<dbReference type="EMBL" id="GL379995">
    <property type="protein sequence ID" value="EGT41409.1"/>
    <property type="molecule type" value="Genomic_DNA"/>
</dbReference>
<evidence type="ECO:0000313" key="3">
    <source>
        <dbReference type="Proteomes" id="UP000008068"/>
    </source>
</evidence>
<evidence type="ECO:0000256" key="1">
    <source>
        <dbReference type="SAM" id="MobiDB-lite"/>
    </source>
</evidence>
<protein>
    <submittedName>
        <fullName evidence="2">Uncharacterized protein</fullName>
    </submittedName>
</protein>
<reference evidence="3" key="1">
    <citation type="submission" date="2011-07" db="EMBL/GenBank/DDBJ databases">
        <authorList>
            <consortium name="Caenorhabditis brenneri Sequencing and Analysis Consortium"/>
            <person name="Wilson R.K."/>
        </authorList>
    </citation>
    <scope>NUCLEOTIDE SEQUENCE [LARGE SCALE GENOMIC DNA]</scope>
    <source>
        <strain evidence="3">PB2801</strain>
    </source>
</reference>
<feature type="compositionally biased region" description="Polar residues" evidence="1">
    <location>
        <begin position="103"/>
        <end position="112"/>
    </location>
</feature>
<keyword evidence="3" id="KW-1185">Reference proteome</keyword>